<dbReference type="EMBL" id="AZMM01013227">
    <property type="protein sequence ID" value="ETJ32309.1"/>
    <property type="molecule type" value="Genomic_DNA"/>
</dbReference>
<name>W1XTX0_9ZZZZ</name>
<gene>
    <name evidence="1" type="ORF">Q604_UNBC13227G0001</name>
</gene>
<sequence length="26" mass="3146">MIEFKNIKKSYKSKTILENFNLNIDN</sequence>
<organism evidence="1">
    <name type="scientific">human gut metagenome</name>
    <dbReference type="NCBI Taxonomy" id="408170"/>
    <lineage>
        <taxon>unclassified sequences</taxon>
        <taxon>metagenomes</taxon>
        <taxon>organismal metagenomes</taxon>
    </lineage>
</organism>
<reference evidence="1" key="1">
    <citation type="submission" date="2013-12" db="EMBL/GenBank/DDBJ databases">
        <title>A Varibaculum cambriense genome reconstructed from a premature infant gut community with otherwise low bacterial novelty that shifts toward anaerobic metabolism during the third week of life.</title>
        <authorList>
            <person name="Brown C.T."/>
            <person name="Sharon I."/>
            <person name="Thomas B.C."/>
            <person name="Castelle C.J."/>
            <person name="Morowitz M.J."/>
            <person name="Banfield J.F."/>
        </authorList>
    </citation>
    <scope>NUCLEOTIDE SEQUENCE</scope>
</reference>
<proteinExistence type="predicted"/>
<protein>
    <submittedName>
        <fullName evidence="1">Uncharacterized protein</fullName>
    </submittedName>
</protein>
<accession>W1XTX0</accession>
<dbReference type="AlphaFoldDB" id="W1XTX0"/>
<feature type="non-terminal residue" evidence="1">
    <location>
        <position position="26"/>
    </location>
</feature>
<comment type="caution">
    <text evidence="1">The sequence shown here is derived from an EMBL/GenBank/DDBJ whole genome shotgun (WGS) entry which is preliminary data.</text>
</comment>
<evidence type="ECO:0000313" key="1">
    <source>
        <dbReference type="EMBL" id="ETJ32309.1"/>
    </source>
</evidence>